<accession>A0A081N7E7</accession>
<keyword evidence="4" id="KW-0408">Iron</keyword>
<dbReference type="GO" id="GO:0008942">
    <property type="term" value="F:nitrite reductase [NAD(P)H] activity"/>
    <property type="evidence" value="ECO:0007669"/>
    <property type="project" value="InterPro"/>
</dbReference>
<proteinExistence type="predicted"/>
<reference evidence="8 9" key="1">
    <citation type="submission" date="2014-06" db="EMBL/GenBank/DDBJ databases">
        <title>Whole Genome Sequences of Three Symbiotic Endozoicomonas Bacteria.</title>
        <authorList>
            <person name="Neave M.J."/>
            <person name="Apprill A."/>
            <person name="Voolstra C.R."/>
        </authorList>
    </citation>
    <scope>NUCLEOTIDE SEQUENCE [LARGE SCALE GENOMIC DNA]</scope>
    <source>
        <strain evidence="8 9">LMG 24815</strain>
    </source>
</reference>
<evidence type="ECO:0000313" key="8">
    <source>
        <dbReference type="EMBL" id="KEQ14370.1"/>
    </source>
</evidence>
<keyword evidence="1" id="KW-0001">2Fe-2S</keyword>
<dbReference type="PROSITE" id="PS51257">
    <property type="entry name" value="PROKAR_LIPOPROTEIN"/>
    <property type="match status" value="1"/>
</dbReference>
<dbReference type="RefSeq" id="WP_051789650.1">
    <property type="nucleotide sequence ID" value="NZ_JOKG01000002.1"/>
</dbReference>
<dbReference type="Pfam" id="PF13806">
    <property type="entry name" value="Rieske_2"/>
    <property type="match status" value="1"/>
</dbReference>
<name>A0A081N7E7_9GAMM</name>
<protein>
    <submittedName>
        <fullName evidence="8">Nitrite reductase</fullName>
    </submittedName>
</protein>
<keyword evidence="2" id="KW-0479">Metal-binding</keyword>
<dbReference type="PANTHER" id="PTHR40562">
    <property type="match status" value="1"/>
</dbReference>
<dbReference type="EMBL" id="JOKG01000002">
    <property type="protein sequence ID" value="KEQ14370.1"/>
    <property type="molecule type" value="Genomic_DNA"/>
</dbReference>
<evidence type="ECO:0000313" key="9">
    <source>
        <dbReference type="Proteomes" id="UP000028006"/>
    </source>
</evidence>
<dbReference type="NCBIfam" id="TIGR02378">
    <property type="entry name" value="nirD_assim_sml"/>
    <property type="match status" value="1"/>
</dbReference>
<dbReference type="PROSITE" id="PS51296">
    <property type="entry name" value="RIESKE"/>
    <property type="match status" value="1"/>
</dbReference>
<dbReference type="InterPro" id="IPR012748">
    <property type="entry name" value="Rieske-like_NirD"/>
</dbReference>
<feature type="domain" description="Rieske" evidence="7">
    <location>
        <begin position="5"/>
        <end position="105"/>
    </location>
</feature>
<dbReference type="GO" id="GO:0051537">
    <property type="term" value="F:2 iron, 2 sulfur cluster binding"/>
    <property type="evidence" value="ECO:0007669"/>
    <property type="project" value="UniProtKB-KW"/>
</dbReference>
<dbReference type="PROSITE" id="PS51300">
    <property type="entry name" value="NIRD"/>
    <property type="match status" value="1"/>
</dbReference>
<dbReference type="eggNOG" id="COG2146">
    <property type="taxonomic scope" value="Bacteria"/>
</dbReference>
<keyword evidence="9" id="KW-1185">Reference proteome</keyword>
<keyword evidence="5" id="KW-0411">Iron-sulfur</keyword>
<evidence type="ECO:0000256" key="1">
    <source>
        <dbReference type="ARBA" id="ARBA00022714"/>
    </source>
</evidence>
<dbReference type="PANTHER" id="PTHR40562:SF1">
    <property type="entry name" value="NITRITE REDUCTASE (NADH) SMALL SUBUNIT"/>
    <property type="match status" value="1"/>
</dbReference>
<gene>
    <name evidence="8" type="ORF">GZ77_08260</name>
</gene>
<dbReference type="SUPFAM" id="SSF50022">
    <property type="entry name" value="ISP domain"/>
    <property type="match status" value="1"/>
</dbReference>
<evidence type="ECO:0000256" key="6">
    <source>
        <dbReference type="ARBA" id="ARBA00023063"/>
    </source>
</evidence>
<dbReference type="Proteomes" id="UP000028006">
    <property type="component" value="Unassembled WGS sequence"/>
</dbReference>
<evidence type="ECO:0000259" key="7">
    <source>
        <dbReference type="PROSITE" id="PS51296"/>
    </source>
</evidence>
<dbReference type="AlphaFoldDB" id="A0A081N7E7"/>
<dbReference type="InterPro" id="IPR036922">
    <property type="entry name" value="Rieske_2Fe-2S_sf"/>
</dbReference>
<evidence type="ECO:0000256" key="5">
    <source>
        <dbReference type="ARBA" id="ARBA00023014"/>
    </source>
</evidence>
<evidence type="ECO:0000256" key="3">
    <source>
        <dbReference type="ARBA" id="ARBA00023002"/>
    </source>
</evidence>
<dbReference type="GO" id="GO:0042128">
    <property type="term" value="P:nitrate assimilation"/>
    <property type="evidence" value="ECO:0007669"/>
    <property type="project" value="UniProtKB-KW"/>
</dbReference>
<evidence type="ECO:0000256" key="4">
    <source>
        <dbReference type="ARBA" id="ARBA00023004"/>
    </source>
</evidence>
<keyword evidence="3" id="KW-0560">Oxidoreductase</keyword>
<comment type="caution">
    <text evidence="8">The sequence shown here is derived from an EMBL/GenBank/DDBJ whole genome shotgun (WGS) entry which is preliminary data.</text>
</comment>
<keyword evidence="6" id="KW-0534">Nitrate assimilation</keyword>
<dbReference type="InterPro" id="IPR017881">
    <property type="entry name" value="NirD"/>
</dbReference>
<organism evidence="8 9">
    <name type="scientific">Endozoicomonas montiporae</name>
    <dbReference type="NCBI Taxonomy" id="1027273"/>
    <lineage>
        <taxon>Bacteria</taxon>
        <taxon>Pseudomonadati</taxon>
        <taxon>Pseudomonadota</taxon>
        <taxon>Gammaproteobacteria</taxon>
        <taxon>Oceanospirillales</taxon>
        <taxon>Endozoicomonadaceae</taxon>
        <taxon>Endozoicomonas</taxon>
    </lineage>
</organism>
<dbReference type="InterPro" id="IPR017941">
    <property type="entry name" value="Rieske_2Fe-2S"/>
</dbReference>
<dbReference type="GO" id="GO:0046872">
    <property type="term" value="F:metal ion binding"/>
    <property type="evidence" value="ECO:0007669"/>
    <property type="project" value="UniProtKB-KW"/>
</dbReference>
<dbReference type="CDD" id="cd03529">
    <property type="entry name" value="Rieske_NirD"/>
    <property type="match status" value="1"/>
</dbReference>
<sequence>MSHSWKTVCSVHDIKDGMGVCALVGGCQVALFRVNERIFGVSNHDPFSGSNVISRGITGDLQGHIVVASPVYKQHFDLETGICLEDESVCLTSYPVEVVDDCVMVMLPASNIDQVA</sequence>
<dbReference type="Gene3D" id="2.102.10.10">
    <property type="entry name" value="Rieske [2Fe-2S] iron-sulphur domain"/>
    <property type="match status" value="1"/>
</dbReference>
<evidence type="ECO:0000256" key="2">
    <source>
        <dbReference type="ARBA" id="ARBA00022723"/>
    </source>
</evidence>